<comment type="caution">
    <text evidence="4">The sequence shown here is derived from an EMBL/GenBank/DDBJ whole genome shotgun (WGS) entry which is preliminary data.</text>
</comment>
<dbReference type="Gene3D" id="3.40.50.720">
    <property type="entry name" value="NAD(P)-binding Rossmann-like Domain"/>
    <property type="match status" value="1"/>
</dbReference>
<comment type="pathway">
    <text evidence="1">Metabolic intermediate biosynthesis; chorismate biosynthesis; chorismate from D-erythrose 4-phosphate and phosphoenolpyruvate: step 4/7.</text>
</comment>
<dbReference type="GO" id="GO:0009073">
    <property type="term" value="P:aromatic amino acid family biosynthetic process"/>
    <property type="evidence" value="ECO:0007669"/>
    <property type="project" value="UniProtKB-KW"/>
</dbReference>
<name>A0A011V0S5_RUMAL</name>
<dbReference type="AlphaFoldDB" id="A0A011V0S5"/>
<evidence type="ECO:0000259" key="3">
    <source>
        <dbReference type="Pfam" id="PF08501"/>
    </source>
</evidence>
<gene>
    <name evidence="4" type="ORF">RASY3_12245</name>
</gene>
<keyword evidence="2" id="KW-0028">Amino-acid biosynthesis</keyword>
<evidence type="ECO:0000313" key="4">
    <source>
        <dbReference type="EMBL" id="EXM39057.1"/>
    </source>
</evidence>
<dbReference type="RefSeq" id="WP_037288534.1">
    <property type="nucleotide sequence ID" value="NZ_JEOB01000003.1"/>
</dbReference>
<dbReference type="Pfam" id="PF08501">
    <property type="entry name" value="Shikimate_dh_N"/>
    <property type="match status" value="1"/>
</dbReference>
<dbReference type="GO" id="GO:0009423">
    <property type="term" value="P:chorismate biosynthetic process"/>
    <property type="evidence" value="ECO:0007669"/>
    <property type="project" value="TreeGrafter"/>
</dbReference>
<dbReference type="InterPro" id="IPR022893">
    <property type="entry name" value="Shikimate_DH_fam"/>
</dbReference>
<dbReference type="GO" id="GO:0019632">
    <property type="term" value="P:shikimate metabolic process"/>
    <property type="evidence" value="ECO:0007669"/>
    <property type="project" value="TreeGrafter"/>
</dbReference>
<keyword evidence="2" id="KW-0057">Aromatic amino acid biosynthesis</keyword>
<protein>
    <submittedName>
        <fullName evidence="4">Shikimate dehydrogenase</fullName>
    </submittedName>
</protein>
<dbReference type="CDD" id="cd01065">
    <property type="entry name" value="NAD_bind_Shikimate_DH"/>
    <property type="match status" value="1"/>
</dbReference>
<evidence type="ECO:0000313" key="5">
    <source>
        <dbReference type="Proteomes" id="UP000021369"/>
    </source>
</evidence>
<dbReference type="EMBL" id="JEOB01000003">
    <property type="protein sequence ID" value="EXM39057.1"/>
    <property type="molecule type" value="Genomic_DNA"/>
</dbReference>
<evidence type="ECO:0000256" key="2">
    <source>
        <dbReference type="ARBA" id="ARBA00023141"/>
    </source>
</evidence>
<dbReference type="SUPFAM" id="SSF51735">
    <property type="entry name" value="NAD(P)-binding Rossmann-fold domains"/>
    <property type="match status" value="1"/>
</dbReference>
<dbReference type="Gene3D" id="3.40.50.10860">
    <property type="entry name" value="Leucine Dehydrogenase, chain A, domain 1"/>
    <property type="match status" value="1"/>
</dbReference>
<dbReference type="PATRIC" id="fig|1341156.4.peg.2388"/>
<organism evidence="4 5">
    <name type="scientific">Ruminococcus albus SY3</name>
    <dbReference type="NCBI Taxonomy" id="1341156"/>
    <lineage>
        <taxon>Bacteria</taxon>
        <taxon>Bacillati</taxon>
        <taxon>Bacillota</taxon>
        <taxon>Clostridia</taxon>
        <taxon>Eubacteriales</taxon>
        <taxon>Oscillospiraceae</taxon>
        <taxon>Ruminococcus</taxon>
    </lineage>
</organism>
<dbReference type="PANTHER" id="PTHR21089">
    <property type="entry name" value="SHIKIMATE DEHYDROGENASE"/>
    <property type="match status" value="1"/>
</dbReference>
<dbReference type="Proteomes" id="UP000021369">
    <property type="component" value="Unassembled WGS sequence"/>
</dbReference>
<evidence type="ECO:0000256" key="1">
    <source>
        <dbReference type="ARBA" id="ARBA00004871"/>
    </source>
</evidence>
<dbReference type="GO" id="GO:0004764">
    <property type="term" value="F:shikimate 3-dehydrogenase (NADP+) activity"/>
    <property type="evidence" value="ECO:0007669"/>
    <property type="project" value="InterPro"/>
</dbReference>
<accession>A0A011V0S5</accession>
<feature type="domain" description="Shikimate dehydrogenase substrate binding N-terminal" evidence="3">
    <location>
        <begin position="7"/>
        <end position="87"/>
    </location>
</feature>
<dbReference type="PANTHER" id="PTHR21089:SF1">
    <property type="entry name" value="BIFUNCTIONAL 3-DEHYDROQUINATE DEHYDRATASE_SHIKIMATE DEHYDROGENASE, CHLOROPLASTIC"/>
    <property type="match status" value="1"/>
</dbReference>
<dbReference type="InterPro" id="IPR046346">
    <property type="entry name" value="Aminoacid_DH-like_N_sf"/>
</dbReference>
<proteinExistence type="predicted"/>
<dbReference type="OrthoDB" id="9792692at2"/>
<sequence length="284" mass="31060">MERKYAILGESLKHTMSPPIHKRLFELKNREFTYEIIELPPEELAPHAEYLKSLAGFNITIPHKIGIISHCDKLAESAKRYNSVNCVDNKDGVHTGYNTDCDGFLATINAMGADLGGKVLLIGCGGVGRMMAIEAALAGAELYVAVLESDIPLAEQAVKEITAMKPDARVSIVKNTEIDTSVSYDLLMNACPVGMYPKINGCPVSDEVINASKAVFDVIYNPRETVLIKKARAQGKKAAGGMAMLVWQAVKAHEIWDGDIYSDDEVQSIITEMELQVEKDFPTA</sequence>
<dbReference type="SUPFAM" id="SSF53223">
    <property type="entry name" value="Aminoacid dehydrogenase-like, N-terminal domain"/>
    <property type="match status" value="1"/>
</dbReference>
<dbReference type="InterPro" id="IPR013708">
    <property type="entry name" value="Shikimate_DH-bd_N"/>
</dbReference>
<keyword evidence="5" id="KW-1185">Reference proteome</keyword>
<reference evidence="4 5" key="1">
    <citation type="submission" date="2013-06" db="EMBL/GenBank/DDBJ databases">
        <title>Rumen cellulosomics: divergent fiber-degrading strategies revealed by comparative genome-wide analysis of six Ruminococcal strains.</title>
        <authorList>
            <person name="Dassa B."/>
            <person name="Borovok I."/>
            <person name="Lamed R."/>
            <person name="Flint H."/>
            <person name="Yeoman C.J."/>
            <person name="White B."/>
            <person name="Bayer E.A."/>
        </authorList>
    </citation>
    <scope>NUCLEOTIDE SEQUENCE [LARGE SCALE GENOMIC DNA]</scope>
    <source>
        <strain evidence="4 5">SY3</strain>
    </source>
</reference>
<dbReference type="InterPro" id="IPR036291">
    <property type="entry name" value="NAD(P)-bd_dom_sf"/>
</dbReference>